<dbReference type="Proteomes" id="UP001500752">
    <property type="component" value="Unassembled WGS sequence"/>
</dbReference>
<gene>
    <name evidence="3" type="ORF">GCM10023081_07820</name>
</gene>
<feature type="region of interest" description="Disordered" evidence="1">
    <location>
        <begin position="212"/>
        <end position="231"/>
    </location>
</feature>
<keyword evidence="4" id="KW-1185">Reference proteome</keyword>
<keyword evidence="2" id="KW-0812">Transmembrane</keyword>
<evidence type="ECO:0000313" key="3">
    <source>
        <dbReference type="EMBL" id="GAA3671934.1"/>
    </source>
</evidence>
<sequence length="281" mass="29363">MVIVDVQVESSVVFVAMLGLLLAFIVPSLFNRGTKPSRNEPATDTSGHQRRNHMPAEAPRIHAPAAPARIRTGRLAVALAGLAAVVVLVVCAPLALFGTVGAGVPGVALVVLAASFAGLRSFAVRDRRRKALARMEAVFAEAMSTPDPPAPVRRTQSEVFDVEPAAEPAPAPTLEELRAEARRVAASVEAPAAKTWEPVGVPLPTYMGAAKAERPEPAPLPADEEKKPSGVTSILQDTRAAAQAAQPNVVNVTELSGARSDGASPATGRINLDAVLQRRRA</sequence>
<organism evidence="3 4">
    <name type="scientific">Arthrobacter ginkgonis</name>
    <dbReference type="NCBI Taxonomy" id="1630594"/>
    <lineage>
        <taxon>Bacteria</taxon>
        <taxon>Bacillati</taxon>
        <taxon>Actinomycetota</taxon>
        <taxon>Actinomycetes</taxon>
        <taxon>Micrococcales</taxon>
        <taxon>Micrococcaceae</taxon>
        <taxon>Arthrobacter</taxon>
    </lineage>
</organism>
<feature type="compositionally biased region" description="Polar residues" evidence="1">
    <location>
        <begin position="35"/>
        <end position="46"/>
    </location>
</feature>
<reference evidence="4" key="1">
    <citation type="journal article" date="2019" name="Int. J. Syst. Evol. Microbiol.">
        <title>The Global Catalogue of Microorganisms (GCM) 10K type strain sequencing project: providing services to taxonomists for standard genome sequencing and annotation.</title>
        <authorList>
            <consortium name="The Broad Institute Genomics Platform"/>
            <consortium name="The Broad Institute Genome Sequencing Center for Infectious Disease"/>
            <person name="Wu L."/>
            <person name="Ma J."/>
        </authorList>
    </citation>
    <scope>NUCLEOTIDE SEQUENCE [LARGE SCALE GENOMIC DNA]</scope>
    <source>
        <strain evidence="4">JCM 30742</strain>
    </source>
</reference>
<feature type="region of interest" description="Disordered" evidence="1">
    <location>
        <begin position="35"/>
        <end position="63"/>
    </location>
</feature>
<feature type="transmembrane region" description="Helical" evidence="2">
    <location>
        <begin position="75"/>
        <end position="96"/>
    </location>
</feature>
<evidence type="ECO:0000256" key="2">
    <source>
        <dbReference type="SAM" id="Phobius"/>
    </source>
</evidence>
<name>A0ABP7BYU3_9MICC</name>
<accession>A0ABP7BYU3</accession>
<feature type="transmembrane region" description="Helical" evidence="2">
    <location>
        <begin position="102"/>
        <end position="123"/>
    </location>
</feature>
<feature type="region of interest" description="Disordered" evidence="1">
    <location>
        <begin position="257"/>
        <end position="281"/>
    </location>
</feature>
<comment type="caution">
    <text evidence="3">The sequence shown here is derived from an EMBL/GenBank/DDBJ whole genome shotgun (WGS) entry which is preliminary data.</text>
</comment>
<dbReference type="EMBL" id="BAABEO010000008">
    <property type="protein sequence ID" value="GAA3671934.1"/>
    <property type="molecule type" value="Genomic_DNA"/>
</dbReference>
<feature type="transmembrane region" description="Helical" evidence="2">
    <location>
        <begin position="12"/>
        <end position="30"/>
    </location>
</feature>
<proteinExistence type="predicted"/>
<keyword evidence="2" id="KW-0472">Membrane</keyword>
<keyword evidence="2" id="KW-1133">Transmembrane helix</keyword>
<protein>
    <submittedName>
        <fullName evidence="3">Uncharacterized protein</fullName>
    </submittedName>
</protein>
<evidence type="ECO:0000256" key="1">
    <source>
        <dbReference type="SAM" id="MobiDB-lite"/>
    </source>
</evidence>
<evidence type="ECO:0000313" key="4">
    <source>
        <dbReference type="Proteomes" id="UP001500752"/>
    </source>
</evidence>